<gene>
    <name evidence="2" type="ORF">UR56_C0008G0026</name>
</gene>
<protein>
    <recommendedName>
        <fullName evidence="4">DUF2130 domain-containing protein</fullName>
    </recommendedName>
</protein>
<evidence type="ECO:0000313" key="3">
    <source>
        <dbReference type="Proteomes" id="UP000034004"/>
    </source>
</evidence>
<evidence type="ECO:0008006" key="4">
    <source>
        <dbReference type="Google" id="ProtNLM"/>
    </source>
</evidence>
<sequence length="385" mass="44942">MNDTIKCPHCGKKFPLDQAMTHEIKEKLEVETNKKLEDEKKRLNDEARSWREGQLTKLKEKAKEEMELQLKDKSNELEELRNQKKTLQEQTLELNKLIRQIKQESDNQRIEMEKKLMTSQEKIREEEKRKSDEENKLKILEKDKKISDAMKMVEEYKRKLEQGSQQSQGEVMEDELKKILGTEFPYDFISDVPKGIRGADLVQTVKNNAGKECGTILWESKRTKAWTEGWISKLKQDQREIKAELAIIVTQVMPQGVKNFGLKDGIWVVDYKTVIGAAISLRNNLIEVFGVRSANKGKQEKKEILWNYLTSIEFKQRVEAIYESYSGLSQELQKEKDWFTHKWAREEKNISLIKDNLLGMHGDLEGIVGKTLPELEQLKEIESGE</sequence>
<proteinExistence type="predicted"/>
<dbReference type="AlphaFoldDB" id="A0A0G0E2Y1"/>
<dbReference type="PATRIC" id="fig|1618484.3.peg.383"/>
<dbReference type="EMBL" id="LBPR01000008">
    <property type="protein sequence ID" value="KKP61722.1"/>
    <property type="molecule type" value="Genomic_DNA"/>
</dbReference>
<evidence type="ECO:0000256" key="1">
    <source>
        <dbReference type="SAM" id="Coils"/>
    </source>
</evidence>
<keyword evidence="1" id="KW-0175">Coiled coil</keyword>
<dbReference type="STRING" id="1618484.UR56_C0008G0026"/>
<feature type="coiled-coil region" evidence="1">
    <location>
        <begin position="26"/>
        <end position="166"/>
    </location>
</feature>
<comment type="caution">
    <text evidence="2">The sequence shown here is derived from an EMBL/GenBank/DDBJ whole genome shotgun (WGS) entry which is preliminary data.</text>
</comment>
<name>A0A0G0E2Y1_9BACT</name>
<dbReference type="Proteomes" id="UP000034004">
    <property type="component" value="Unassembled WGS sequence"/>
</dbReference>
<evidence type="ECO:0000313" key="2">
    <source>
        <dbReference type="EMBL" id="KKP61722.1"/>
    </source>
</evidence>
<dbReference type="Pfam" id="PF09903">
    <property type="entry name" value="DUF2130"/>
    <property type="match status" value="1"/>
</dbReference>
<organism evidence="2 3">
    <name type="scientific">Candidatus Roizmanbacteria bacterium GW2011_GWC2_34_23</name>
    <dbReference type="NCBI Taxonomy" id="1618484"/>
    <lineage>
        <taxon>Bacteria</taxon>
        <taxon>Candidatus Roizmaniibacteriota</taxon>
    </lineage>
</organism>
<accession>A0A0G0E2Y1</accession>
<reference evidence="2 3" key="1">
    <citation type="journal article" date="2015" name="Nature">
        <title>rRNA introns, odd ribosomes, and small enigmatic genomes across a large radiation of phyla.</title>
        <authorList>
            <person name="Brown C.T."/>
            <person name="Hug L.A."/>
            <person name="Thomas B.C."/>
            <person name="Sharon I."/>
            <person name="Castelle C.J."/>
            <person name="Singh A."/>
            <person name="Wilkins M.J."/>
            <person name="Williams K.H."/>
            <person name="Banfield J.F."/>
        </authorList>
    </citation>
    <scope>NUCLEOTIDE SEQUENCE [LARGE SCALE GENOMIC DNA]</scope>
</reference>
<dbReference type="InterPro" id="IPR019219">
    <property type="entry name" value="DUF2130"/>
</dbReference>